<dbReference type="PROSITE" id="PS51257">
    <property type="entry name" value="PROKAR_LIPOPROTEIN"/>
    <property type="match status" value="1"/>
</dbReference>
<dbReference type="Proteomes" id="UP000564644">
    <property type="component" value="Unassembled WGS sequence"/>
</dbReference>
<feature type="transmembrane region" description="Helical" evidence="7">
    <location>
        <begin position="298"/>
        <end position="319"/>
    </location>
</feature>
<comment type="caution">
    <text evidence="10">The sequence shown here is derived from an EMBL/GenBank/DDBJ whole genome shotgun (WGS) entry which is preliminary data.</text>
</comment>
<keyword evidence="11" id="KW-1185">Reference proteome</keyword>
<dbReference type="Gene3D" id="6.10.340.10">
    <property type="match status" value="1"/>
</dbReference>
<dbReference type="GO" id="GO:0005886">
    <property type="term" value="C:plasma membrane"/>
    <property type="evidence" value="ECO:0007669"/>
    <property type="project" value="UniProtKB-SubCell"/>
</dbReference>
<dbReference type="InterPro" id="IPR003660">
    <property type="entry name" value="HAMP_dom"/>
</dbReference>
<comment type="subcellular location">
    <subcellularLocation>
        <location evidence="1">Cell membrane</location>
    </subcellularLocation>
</comment>
<evidence type="ECO:0000259" key="9">
    <source>
        <dbReference type="PROSITE" id="PS50885"/>
    </source>
</evidence>
<accession>A0A7X0SUZ7</accession>
<dbReference type="PROSITE" id="PS50111">
    <property type="entry name" value="CHEMOTAXIS_TRANSDUC_2"/>
    <property type="match status" value="1"/>
</dbReference>
<dbReference type="Gene3D" id="1.10.287.950">
    <property type="entry name" value="Methyl-accepting chemotaxis protein"/>
    <property type="match status" value="1"/>
</dbReference>
<dbReference type="EMBL" id="JACJVO010000048">
    <property type="protein sequence ID" value="MBB6735405.1"/>
    <property type="molecule type" value="Genomic_DNA"/>
</dbReference>
<dbReference type="Pfam" id="PF00672">
    <property type="entry name" value="HAMP"/>
    <property type="match status" value="1"/>
</dbReference>
<dbReference type="SMART" id="SM00304">
    <property type="entry name" value="HAMP"/>
    <property type="match status" value="1"/>
</dbReference>
<dbReference type="SUPFAM" id="SSF58104">
    <property type="entry name" value="Methyl-accepting chemotaxis protein (MCP) signaling domain"/>
    <property type="match status" value="1"/>
</dbReference>
<evidence type="ECO:0000256" key="7">
    <source>
        <dbReference type="SAM" id="Phobius"/>
    </source>
</evidence>
<reference evidence="10 11" key="1">
    <citation type="submission" date="2020-08" db="EMBL/GenBank/DDBJ databases">
        <title>Cohnella phylogeny.</title>
        <authorList>
            <person name="Dunlap C."/>
        </authorList>
    </citation>
    <scope>NUCLEOTIDE SEQUENCE [LARGE SCALE GENOMIC DNA]</scope>
    <source>
        <strain evidence="10 11">CBP 2801</strain>
    </source>
</reference>
<keyword evidence="2" id="KW-1003">Cell membrane</keyword>
<name>A0A7X0SUZ7_9BACL</name>
<evidence type="ECO:0000256" key="1">
    <source>
        <dbReference type="ARBA" id="ARBA00004236"/>
    </source>
</evidence>
<gene>
    <name evidence="10" type="ORF">H7C18_31300</name>
</gene>
<sequence>MSRFARIAHSPLRSVGSKLFLVVTGGILACVVTLGWFSYDTSRSVIERKVTDSSLATTTQTAARLDLILAGYERRTTELLNDSRFQDLLSRANDAVAPEARSAARQLSSLLSSELQYDNLLSGIYLIPADEKRETIGTVAGSAAQRLRSVSLPLLEARQGDPIWLPTLSKGLSGIENRPTIVVARPLSNMSSSKPYMWLTFEIDVLALEQALGTIDLGEGSAAYIVADDGRIVYSPVAGELASPYPFDRPPSGGYATGDQNGRATLTVGAGLAEPGWQLIGNIPVSVLHGASERIRNLTVLLSLVSVAVAAGIGFYIFASVSRPLQRLRLLMNDGEKGRLNVRSALRRKDEIGEVAGSFDRMMEQMAELVRQTNGSADEVLQTASSLADASRRTAQAAREIAAATQEIASGAVHLAAESERGSEMTENIGARVRSVVGDNEAMGLAVSEVEAAGEQGSASMTGLIGTTERTEESIRQLVSKIDALQESAAAIRRILDLLGDVAAKTNILSLNAAIEAARAGAGGKGFMVVADEIRSLADKSKLAIADVRTITDSIRREIGETVSALREVNPLFREQTAAVRDADRMFRDVRERMSGFVIRIGSASDSVDRLGEAQFALASAMDTVSSVAQQASATSEQVASLSNEQLSVSDNLVRLADRLESVSGELRTSLSRFVV</sequence>
<dbReference type="RefSeq" id="WP_185133059.1">
    <property type="nucleotide sequence ID" value="NZ_JACJVO010000048.1"/>
</dbReference>
<keyword evidence="4 6" id="KW-0807">Transducer</keyword>
<protein>
    <submittedName>
        <fullName evidence="10">Methyl-accepting chemotaxis protein</fullName>
    </submittedName>
</protein>
<organism evidence="10 11">
    <name type="scientific">Cohnella zeiphila</name>
    <dbReference type="NCBI Taxonomy" id="2761120"/>
    <lineage>
        <taxon>Bacteria</taxon>
        <taxon>Bacillati</taxon>
        <taxon>Bacillota</taxon>
        <taxon>Bacilli</taxon>
        <taxon>Bacillales</taxon>
        <taxon>Paenibacillaceae</taxon>
        <taxon>Cohnella</taxon>
    </lineage>
</organism>
<proteinExistence type="inferred from homology"/>
<evidence type="ECO:0000256" key="4">
    <source>
        <dbReference type="ARBA" id="ARBA00023224"/>
    </source>
</evidence>
<dbReference type="AlphaFoldDB" id="A0A7X0SUZ7"/>
<keyword evidence="7" id="KW-1133">Transmembrane helix</keyword>
<dbReference type="CDD" id="cd06225">
    <property type="entry name" value="HAMP"/>
    <property type="match status" value="1"/>
</dbReference>
<evidence type="ECO:0000256" key="2">
    <source>
        <dbReference type="ARBA" id="ARBA00022475"/>
    </source>
</evidence>
<evidence type="ECO:0000313" key="11">
    <source>
        <dbReference type="Proteomes" id="UP000564644"/>
    </source>
</evidence>
<dbReference type="InterPro" id="IPR004089">
    <property type="entry name" value="MCPsignal_dom"/>
</dbReference>
<comment type="similarity">
    <text evidence="5">Belongs to the methyl-accepting chemotaxis (MCP) protein family.</text>
</comment>
<dbReference type="Pfam" id="PF00015">
    <property type="entry name" value="MCPsignal"/>
    <property type="match status" value="1"/>
</dbReference>
<evidence type="ECO:0000313" key="10">
    <source>
        <dbReference type="EMBL" id="MBB6735405.1"/>
    </source>
</evidence>
<dbReference type="SMART" id="SM00283">
    <property type="entry name" value="MA"/>
    <property type="match status" value="1"/>
</dbReference>
<evidence type="ECO:0000256" key="6">
    <source>
        <dbReference type="PROSITE-ProRule" id="PRU00284"/>
    </source>
</evidence>
<evidence type="ECO:0000259" key="8">
    <source>
        <dbReference type="PROSITE" id="PS50111"/>
    </source>
</evidence>
<feature type="domain" description="HAMP" evidence="9">
    <location>
        <begin position="319"/>
        <end position="371"/>
    </location>
</feature>
<evidence type="ECO:0000256" key="3">
    <source>
        <dbReference type="ARBA" id="ARBA00023136"/>
    </source>
</evidence>
<keyword evidence="7" id="KW-0812">Transmembrane</keyword>
<dbReference type="GO" id="GO:0007165">
    <property type="term" value="P:signal transduction"/>
    <property type="evidence" value="ECO:0007669"/>
    <property type="project" value="UniProtKB-KW"/>
</dbReference>
<dbReference type="PANTHER" id="PTHR32089">
    <property type="entry name" value="METHYL-ACCEPTING CHEMOTAXIS PROTEIN MCPB"/>
    <property type="match status" value="1"/>
</dbReference>
<evidence type="ECO:0000256" key="5">
    <source>
        <dbReference type="ARBA" id="ARBA00029447"/>
    </source>
</evidence>
<keyword evidence="3 7" id="KW-0472">Membrane</keyword>
<dbReference type="PANTHER" id="PTHR32089:SF112">
    <property type="entry name" value="LYSOZYME-LIKE PROTEIN-RELATED"/>
    <property type="match status" value="1"/>
</dbReference>
<feature type="transmembrane region" description="Helical" evidence="7">
    <location>
        <begin position="20"/>
        <end position="39"/>
    </location>
</feature>
<dbReference type="PROSITE" id="PS50885">
    <property type="entry name" value="HAMP"/>
    <property type="match status" value="1"/>
</dbReference>
<feature type="domain" description="Methyl-accepting transducer" evidence="8">
    <location>
        <begin position="390"/>
        <end position="640"/>
    </location>
</feature>